<keyword evidence="5" id="KW-0539">Nucleus</keyword>
<evidence type="ECO:0000313" key="7">
    <source>
        <dbReference type="EMBL" id="TIB95669.1"/>
    </source>
</evidence>
<evidence type="ECO:0000256" key="2">
    <source>
        <dbReference type="ARBA" id="ARBA00022969"/>
    </source>
</evidence>
<evidence type="ECO:0000256" key="3">
    <source>
        <dbReference type="ARBA" id="ARBA00023015"/>
    </source>
</evidence>
<dbReference type="GO" id="GO:0005634">
    <property type="term" value="C:nucleus"/>
    <property type="evidence" value="ECO:0007669"/>
    <property type="project" value="UniProtKB-SubCell"/>
</dbReference>
<evidence type="ECO:0000256" key="1">
    <source>
        <dbReference type="ARBA" id="ARBA00004123"/>
    </source>
</evidence>
<protein>
    <recommendedName>
        <fullName evidence="6">Velvet domain-containing protein</fullName>
    </recommendedName>
</protein>
<dbReference type="PANTHER" id="PTHR33572:SF17">
    <property type="entry name" value="SEXUAL DEVELOPMENT REGULATOR VELC"/>
    <property type="match status" value="1"/>
</dbReference>
<evidence type="ECO:0000256" key="4">
    <source>
        <dbReference type="ARBA" id="ARBA00023163"/>
    </source>
</evidence>
<dbReference type="InterPro" id="IPR021740">
    <property type="entry name" value="Velvet"/>
</dbReference>
<keyword evidence="2" id="KW-0749">Sporulation</keyword>
<feature type="domain" description="Velvet" evidence="6">
    <location>
        <begin position="20"/>
        <end position="196"/>
    </location>
</feature>
<comment type="caution">
    <text evidence="7">The sequence shown here is derived from an EMBL/GenBank/DDBJ whole genome shotgun (WGS) entry which is preliminary data.</text>
</comment>
<dbReference type="Gene3D" id="2.60.40.3960">
    <property type="entry name" value="Velvet domain"/>
    <property type="match status" value="1"/>
</dbReference>
<gene>
    <name evidence="7" type="ORF">E3Q17_04205</name>
</gene>
<evidence type="ECO:0000256" key="5">
    <source>
        <dbReference type="ARBA" id="ARBA00023242"/>
    </source>
</evidence>
<dbReference type="GO" id="GO:0030435">
    <property type="term" value="P:sporulation resulting in formation of a cellular spore"/>
    <property type="evidence" value="ECO:0007669"/>
    <property type="project" value="UniProtKB-KW"/>
</dbReference>
<organism evidence="7 8">
    <name type="scientific">Wallemia mellicola</name>
    <dbReference type="NCBI Taxonomy" id="1708541"/>
    <lineage>
        <taxon>Eukaryota</taxon>
        <taxon>Fungi</taxon>
        <taxon>Dikarya</taxon>
        <taxon>Basidiomycota</taxon>
        <taxon>Wallemiomycotina</taxon>
        <taxon>Wallemiomycetes</taxon>
        <taxon>Wallemiales</taxon>
        <taxon>Wallemiaceae</taxon>
        <taxon>Wallemia</taxon>
    </lineage>
</organism>
<dbReference type="PROSITE" id="PS51821">
    <property type="entry name" value="VELVET"/>
    <property type="match status" value="1"/>
</dbReference>
<name>A0A4T0NFG0_9BASI</name>
<keyword evidence="3" id="KW-0805">Transcription regulation</keyword>
<proteinExistence type="predicted"/>
<comment type="subcellular location">
    <subcellularLocation>
        <location evidence="1">Nucleus</location>
    </subcellularLocation>
</comment>
<accession>A0A4T0NFG0</accession>
<reference evidence="7 8" key="1">
    <citation type="submission" date="2019-03" db="EMBL/GenBank/DDBJ databases">
        <title>Sequencing 25 genomes of Wallemia mellicola.</title>
        <authorList>
            <person name="Gostincar C."/>
        </authorList>
    </citation>
    <scope>NUCLEOTIDE SEQUENCE [LARGE SCALE GENOMIC DNA]</scope>
    <source>
        <strain evidence="7 8">EXF-1262</strain>
    </source>
</reference>
<sequence length="196" mass="21999">MCPSRRQKESVDVNELLSPEREPRRYELIVLQHPEIARASSSTERDRRVVDPPTILQLKIYDKKGLIDDSALRSPYWVVQALLQGNYDKAASQLLQGQLTSSASYVTNGFAHSAGCYFYFSDLAITEPGVYHLKYILTTVYAFPGTANELPVLAESFSKPIRASLPKDFPASSELAKSLAEHSVGLSIRNMDYRNR</sequence>
<dbReference type="EMBL" id="SPRH01000085">
    <property type="protein sequence ID" value="TIB95669.1"/>
    <property type="molecule type" value="Genomic_DNA"/>
</dbReference>
<dbReference type="Proteomes" id="UP000307169">
    <property type="component" value="Unassembled WGS sequence"/>
</dbReference>
<evidence type="ECO:0000259" key="6">
    <source>
        <dbReference type="PROSITE" id="PS51821"/>
    </source>
</evidence>
<dbReference type="AlphaFoldDB" id="A0A4T0NFG0"/>
<dbReference type="PANTHER" id="PTHR33572">
    <property type="entry name" value="SPORE DEVELOPMENT REGULATOR VOSA"/>
    <property type="match status" value="1"/>
</dbReference>
<dbReference type="Pfam" id="PF11754">
    <property type="entry name" value="Velvet"/>
    <property type="match status" value="2"/>
</dbReference>
<dbReference type="InterPro" id="IPR037525">
    <property type="entry name" value="Velvet_dom"/>
</dbReference>
<dbReference type="InterPro" id="IPR038491">
    <property type="entry name" value="Velvet_dom_sf"/>
</dbReference>
<keyword evidence="4" id="KW-0804">Transcription</keyword>
<evidence type="ECO:0000313" key="8">
    <source>
        <dbReference type="Proteomes" id="UP000307169"/>
    </source>
</evidence>